<evidence type="ECO:0008006" key="3">
    <source>
        <dbReference type="Google" id="ProtNLM"/>
    </source>
</evidence>
<proteinExistence type="predicted"/>
<dbReference type="RefSeq" id="WP_377469836.1">
    <property type="nucleotide sequence ID" value="NZ_JBHUHV010000035.1"/>
</dbReference>
<dbReference type="Proteomes" id="UP001597369">
    <property type="component" value="Unassembled WGS sequence"/>
</dbReference>
<keyword evidence="2" id="KW-1185">Reference proteome</keyword>
<comment type="caution">
    <text evidence="1">The sequence shown here is derived from an EMBL/GenBank/DDBJ whole genome shotgun (WGS) entry which is preliminary data.</text>
</comment>
<protein>
    <recommendedName>
        <fullName evidence="3">Fibrobacter succinogenes major paralogous domain-containing protein</fullName>
    </recommendedName>
</protein>
<evidence type="ECO:0000313" key="2">
    <source>
        <dbReference type="Proteomes" id="UP001597369"/>
    </source>
</evidence>
<gene>
    <name evidence="1" type="ORF">ACFSKU_11055</name>
</gene>
<dbReference type="EMBL" id="JBHUHV010000035">
    <property type="protein sequence ID" value="MFD2067422.1"/>
    <property type="molecule type" value="Genomic_DNA"/>
</dbReference>
<organism evidence="1 2">
    <name type="scientific">Pontibacter silvestris</name>
    <dbReference type="NCBI Taxonomy" id="2305183"/>
    <lineage>
        <taxon>Bacteria</taxon>
        <taxon>Pseudomonadati</taxon>
        <taxon>Bacteroidota</taxon>
        <taxon>Cytophagia</taxon>
        <taxon>Cytophagales</taxon>
        <taxon>Hymenobacteraceae</taxon>
        <taxon>Pontibacter</taxon>
    </lineage>
</organism>
<sequence>DPVTERGLVWNTTGKTPVAGDGASTFVPASPKTGLGSFTNSLTGLQERLPYYVWAYATNSLGTGLSPEPSSFILCPTEIRVIHTAGAVAPVSKEVAYKVVSSNITGQAACWLGQNLGADVQATAVGTNSESAAGWYWQFNRAQGYKHDGSTRTPSNAWTASISENSDWLPANDPCGLLLGSGWRLPTSAEWTAADAPPQNWYTANHAFGSELKLHLAGHINTSGALSSRGSLGYYWSSTQYSSGNGYALFFQNYNTSNYSYMNNYGKANAFSVRCLRIK</sequence>
<reference evidence="2" key="1">
    <citation type="journal article" date="2019" name="Int. J. Syst. Evol. Microbiol.">
        <title>The Global Catalogue of Microorganisms (GCM) 10K type strain sequencing project: providing services to taxonomists for standard genome sequencing and annotation.</title>
        <authorList>
            <consortium name="The Broad Institute Genomics Platform"/>
            <consortium name="The Broad Institute Genome Sequencing Center for Infectious Disease"/>
            <person name="Wu L."/>
            <person name="Ma J."/>
        </authorList>
    </citation>
    <scope>NUCLEOTIDE SEQUENCE [LARGE SCALE GENOMIC DNA]</scope>
    <source>
        <strain evidence="2">JCM 16545</strain>
    </source>
</reference>
<evidence type="ECO:0000313" key="1">
    <source>
        <dbReference type="EMBL" id="MFD2067422.1"/>
    </source>
</evidence>
<feature type="non-terminal residue" evidence="1">
    <location>
        <position position="1"/>
    </location>
</feature>
<name>A0ABW4WZV6_9BACT</name>
<accession>A0ABW4WZV6</accession>